<gene>
    <name evidence="5" type="ORF">JKKLCJKK_00867</name>
</gene>
<dbReference type="RefSeq" id="WP_152063490.1">
    <property type="nucleotide sequence ID" value="NZ_CABWIC010000011.1"/>
</dbReference>
<evidence type="ECO:0000256" key="1">
    <source>
        <dbReference type="SAM" id="MobiDB-lite"/>
    </source>
</evidence>
<proteinExistence type="predicted"/>
<dbReference type="InterPro" id="IPR001434">
    <property type="entry name" value="OmcB-like_DUF11"/>
</dbReference>
<feature type="signal peptide" evidence="3">
    <location>
        <begin position="1"/>
        <end position="32"/>
    </location>
</feature>
<keyword evidence="2" id="KW-0812">Transmembrane</keyword>
<dbReference type="PANTHER" id="PTHR34819:SF3">
    <property type="entry name" value="CELL SURFACE PROTEIN"/>
    <property type="match status" value="1"/>
</dbReference>
<name>A0A5K1J4K2_9ACTN</name>
<organism evidence="5 6">
    <name type="scientific">Collinsella intestinalis</name>
    <dbReference type="NCBI Taxonomy" id="147207"/>
    <lineage>
        <taxon>Bacteria</taxon>
        <taxon>Bacillati</taxon>
        <taxon>Actinomycetota</taxon>
        <taxon>Coriobacteriia</taxon>
        <taxon>Coriobacteriales</taxon>
        <taxon>Coriobacteriaceae</taxon>
        <taxon>Collinsella</taxon>
    </lineage>
</organism>
<feature type="chain" id="PRO_5023937674" evidence="3">
    <location>
        <begin position="33"/>
        <end position="4322"/>
    </location>
</feature>
<feature type="transmembrane region" description="Helical" evidence="2">
    <location>
        <begin position="4296"/>
        <end position="4317"/>
    </location>
</feature>
<dbReference type="InterPro" id="IPR055382">
    <property type="entry name" value="DUF7601"/>
</dbReference>
<dbReference type="InterPro" id="IPR051172">
    <property type="entry name" value="Chlamydia_OmcB"/>
</dbReference>
<keyword evidence="2" id="KW-0472">Membrane</keyword>
<evidence type="ECO:0000313" key="6">
    <source>
        <dbReference type="Proteomes" id="UP000405524"/>
    </source>
</evidence>
<feature type="domain" description="VWFA" evidence="4">
    <location>
        <begin position="122"/>
        <end position="439"/>
    </location>
</feature>
<dbReference type="InterPro" id="IPR002035">
    <property type="entry name" value="VWF_A"/>
</dbReference>
<dbReference type="EMBL" id="CABWIC010000011">
    <property type="protein sequence ID" value="VWL97417.1"/>
    <property type="molecule type" value="Genomic_DNA"/>
</dbReference>
<dbReference type="Pfam" id="PF01345">
    <property type="entry name" value="DUF11"/>
    <property type="match status" value="5"/>
</dbReference>
<dbReference type="Gene3D" id="2.60.40.1140">
    <property type="entry name" value="Collagen-binding surface protein Cna, B-type domain"/>
    <property type="match status" value="3"/>
</dbReference>
<dbReference type="SUPFAM" id="SSF53300">
    <property type="entry name" value="vWA-like"/>
    <property type="match status" value="1"/>
</dbReference>
<dbReference type="InterPro" id="IPR022464">
    <property type="entry name" value="Strep_pil_isopept_link"/>
</dbReference>
<dbReference type="SMART" id="SM00327">
    <property type="entry name" value="VWA"/>
    <property type="match status" value="1"/>
</dbReference>
<dbReference type="NCBIfam" id="TIGR03786">
    <property type="entry name" value="strep_pil_rpt"/>
    <property type="match status" value="8"/>
</dbReference>
<dbReference type="PROSITE" id="PS50234">
    <property type="entry name" value="VWFA"/>
    <property type="match status" value="1"/>
</dbReference>
<dbReference type="OrthoDB" id="3221951at2"/>
<dbReference type="Gene3D" id="3.40.50.410">
    <property type="entry name" value="von Willebrand factor, type A domain"/>
    <property type="match status" value="1"/>
</dbReference>
<dbReference type="NCBIfam" id="TIGR01451">
    <property type="entry name" value="B_ant_repeat"/>
    <property type="match status" value="4"/>
</dbReference>
<feature type="region of interest" description="Disordered" evidence="1">
    <location>
        <begin position="4262"/>
        <end position="4288"/>
    </location>
</feature>
<keyword evidence="3" id="KW-0732">Signal</keyword>
<dbReference type="Pfam" id="PF00092">
    <property type="entry name" value="VWA"/>
    <property type="match status" value="1"/>
</dbReference>
<protein>
    <submittedName>
        <fullName evidence="5">T surface-antigen of pili</fullName>
    </submittedName>
</protein>
<dbReference type="Gene3D" id="2.60.40.3050">
    <property type="match status" value="16"/>
</dbReference>
<accession>A0A5K1J4K2</accession>
<dbReference type="InterPro" id="IPR038174">
    <property type="entry name" value="Strep_pil_link_sf"/>
</dbReference>
<evidence type="ECO:0000256" key="3">
    <source>
        <dbReference type="SAM" id="SignalP"/>
    </source>
</evidence>
<dbReference type="Pfam" id="PF24547">
    <property type="entry name" value="DUF7601"/>
    <property type="match status" value="3"/>
</dbReference>
<dbReference type="Pfam" id="PF12892">
    <property type="entry name" value="FctA"/>
    <property type="match status" value="16"/>
</dbReference>
<dbReference type="Gene3D" id="2.60.40.740">
    <property type="match status" value="4"/>
</dbReference>
<evidence type="ECO:0000313" key="5">
    <source>
        <dbReference type="EMBL" id="VWL97417.1"/>
    </source>
</evidence>
<dbReference type="NCBIfam" id="TIGR04226">
    <property type="entry name" value="RrgB_K2N_iso_D2"/>
    <property type="match status" value="3"/>
</dbReference>
<evidence type="ECO:0000256" key="2">
    <source>
        <dbReference type="SAM" id="Phobius"/>
    </source>
</evidence>
<keyword evidence="2" id="KW-1133">Transmembrane helix</keyword>
<dbReference type="PANTHER" id="PTHR34819">
    <property type="entry name" value="LARGE CYSTEINE-RICH PERIPLASMIC PROTEIN OMCB"/>
    <property type="match status" value="1"/>
</dbReference>
<dbReference type="GeneID" id="77465853"/>
<dbReference type="InterPro" id="IPR036465">
    <property type="entry name" value="vWFA_dom_sf"/>
</dbReference>
<dbReference type="CDD" id="cd00198">
    <property type="entry name" value="vWFA"/>
    <property type="match status" value="1"/>
</dbReference>
<dbReference type="Proteomes" id="UP000405524">
    <property type="component" value="Unassembled WGS sequence"/>
</dbReference>
<evidence type="ECO:0000259" key="4">
    <source>
        <dbReference type="PROSITE" id="PS50234"/>
    </source>
</evidence>
<sequence length="4322" mass="455643">MRSAVRRLAKVLPSVVLGAALALTAVVPAAKAAPADGAPSWPEGQKTTVVDPSTITTWKGVAHEDTENIGRIWTDKTVSNDDVRLPGGIQPVIEKGQSDFLVGLSALSSTSNTTTTSSRPLDIVLVLDVSGSMDDGLGGGVVYSPTYAVSESFLAPAYYAKTEDGQYQKIDRIGAGIAGISFGHWELNGKEVFPKRSEGDSADGRIQFYQRTYETMSKIEGLKGAANQFITATAEKNGEITDKARQHRISIVKFAGEMRNTIGNNISRGRNYTQVVSDLKAYTPSTVSEATDTIDSLRTGGATSADYGLLQAQDVLNGRKAGNRVDELVGAREGAQKVVIFFTDGQPTYNNGFQDTVANNAIKTAQAMKAGGARVYSVGVFADANPGDTRGTFNAYMHGVSSNYPNAEAYSDLGSRAENSNYYKAATDADELNGIFQEISDEINKGTGLPTHTTEGMANKSGYITFTDELGAYMRVDGFRSLIFADKVFDPQSKTSNGLIDTYTYEGTGGNALYPNGNVKDIVVQVQRSEELAKGDIVTVKIPASLIPLRNFKVTTTEAGSTMEIGEAYPLRIFYGVSIKPEVHAAVMSGAADQALRDYIAGNTADGKTNFYSNFYDGRVIVEDGKRLGNTTASFEPSDANSFYYFTEDTPLYTDRECKIPLTKEPTAGEEYYYKRSYYKKGSAGQAEKAESIIKFRGVNFNRPEPYWSQAADGSYFIKKGAPRLTRVDSLTLTKESNVTGTATEVINPRWDNVDNPHMVNVSLGNNGKLSVDMPGSLAINKDARIAPNKNIDPKVLDGKSFEFEITIPSAADKTLTTEVRNAQNERVGEPFDMEFDASGKRRQSLKDEETLYIHGLDAGADYTVTEVKDKMPAGFKQTSAEGDTGKIAAGKIQAAKFVNTYDVEPVAMEGKDLAGYKKIFDRWDLAGSFDIELRAVQAGNPMPEGSTPGTDGRGGKVVQATEAKPAGDFGSISFDKPGVFEYTVREVAPSAEGVIPGMTYSNASYTIRVDVADDGKGGLTATSSMTRTNSDAGVDVSEPAEGKNAVFTNSFNARETSAGPEAVKVYTNNGGPETAMKDGKFTFKVKPLTDGAPIPDGVEFQPDGYIHVKNSGSSVVFGQAAYGEDHVGHTYEYEIRELIPAGADADNGYTLNGMTYDPSVYIAAITVSVDESATVKVSVSYYKMVDGAREQLPEGRVPEFANVYDPKDVTLPGDTASPLKARKTLKGRDAVDGETFEFTLSAANNAAVAALEHDEIVFGGDSAATELEASVAGLKNGVPADAPFGPVTFTKPGTYEFNVTENAPEDGAGMTYDRGHQKVTVVVTDKNGVLEAKVSYTGAATDAAAFTNTYRSSLSYGDAFSLDVTKTLTGRAQKAGEFGFAIVGADKDATDRLAESDKSFTTIAPAKQDVATKMPGKLADLRFTQADAGKTFTYTLSEVVPDKKLGGVTYDQTTYKIAIQVVDNADGTMKTITTVSKNGGDPVGTYDSSDGRDVVTLGFKNAYKAAPVEVSPDTADLGLYKVLKGRDWLDTDTFHFTMKSAVPGQPESAVAEKDVAAPGKKDGDKIAFDFGSYTFDKAGTYLYSVTETPGNIAGITYSKNAADIVVSVFDNLKGQLEAKVEVKNGTFTNTYKAELDHNAAGGLIIAKTTNGHDMAQGQFKFQVETLNGTGTTAAETAKRLGMEDGKTTGEFGNVAGKDGERVAMTSQTPLKFTQADAGKSFRFTVSELGANGDPGTGGTKDGYTYSNAVYTINLAVADEFNGTLKLTTTVTDKGGTETVTESSATNKVPTTIDFVNSYAAATTDATDIDLANAATKTLDGRNMKADEFKFEIVSNPIAEQGAEKEIATGENAAADSGKPAAVTFDKGSLSYTLEQLKKLAADKTADRYVEAGTTKDGKPQYTVRYTARELTDKLPTGVTAVKASFDFTVTVVDNGNGTLAATANYPKGGLAFTNTYNWQPVVVDPDAIKDAAVTKVLKGNRGTGLGDGEFTFQMTTKATSGSLDTVKDADGKAWPATKTATNKADGSVDFGEMSFSAAGTYEVTIKEVKGDAAHMTYDGHEFTYTIKVTYDPSTGKLSAEVEGLDPAKATFTNVYFNERDAKDVTVNGVDKPQASVDGKLVGVGDELVYTIDWVNNAVDKSGTPVAANVTVTDKIPHGTEFVSASEGGKHENGAVTWKLDNQPAGASGMVTLTVRVTDDAVVTGSVENQASIQIGDNKVTTNATETFVPGKSETTHPDEVKPGETVLTYQIKFHNTDGANAKATVVDKLGKGLEYQVGSALVNGKPAEPAVEGSSAAGTTLTWNLSDLAASQDVVITFDVKVAAQGPTTVENQATVNGHVSNVETTPFPTKDAKHVYKGDVLVDGKLVGVGEVLTFEIQWSHDKTLDGENQKVTVVDQLPTGMEPIDGTIKPSGTYDPKAGTITWTFDNARGQQGIVEFQAKVTDEVIEAAKRGEVTNIAKVNNHASQSVSVNVPTKTVAKPEGQSGSIKVGDEVVYTINYKNTEAAAAVVTITDKLPSGITYKADSAAPAASYDEANRTLTWTLADVAPGESGSVSFTGVVNESAIEGGVDNKAGIQLGENGPVISTNTESTKMGTGDLTISKKVKSAIAGVTAPDAEFTFDVTLTDAAGNQLAGTYSYEGAKQGAIANGNGKITLKHGQSVTIKGLPEGAKYKVVERKLKGFTAIADTVNGAIHKGQAEKVEFINTYTPAAVVIPGGDKGALQVKKVLKGRDWLPNESYSFELQAMTEGAPMPEGAGNIATAIAKKQVVSFGGISFAKPGAYEYRIVETGVSADTNLTFSQAEYKLVVTVKPNGAALTAASVLTQVKDDAGEPANKVLKVPGEVMTFTNTYKKPAQGKDVAAEGKPGTSIDGQLVQVGSRLVYTIDWVNDAVDETGKAVAANVTITDKIPTGTAYDEGSATNGGVYNADTNTLTWSLGKQEANASGTVIFTVEVTEAALNNKVENQANIQIGENKTEMTSKPEVFVPGKKVEDANKGDIQVGDVLTYTVSYANPGKDFATVTITDKLPKGLTYVDGSASGGGSFDKAENKLTWKINDVKAGATGTVTFEARVNESALTNGIANTANVQLGDHTPVVDTNTTPENLPKTSTLKIGKTIKLAENQGTEIDEKKEFSFKITLTDAAGNPLNEDYRYSGEGLDGGVIAAGKDGDMFKLKHGQAITIQGLPVGAKYTITEDDAAGYTPDKKTIEGVVSVDGTSQAAFVNTYSIGDGVTLAAKDGFKASKELVGRDWNGTDKFSAKLMSVNGAPMPDGAKDGVLVKQMTKDSKEVSFGDIKYTAAGEYSYTISEEVGSIGGIKYSDTIYNVKVKVTDKGDGTLAASFDGKYVANGAVEDAKPVDIAKFVNVYSAAVPQGSPVTTANLFSKVLTGRDWKKEDFFSFTITPLNGAPAPECPEATLSGLTTAAGTPVEFDFGAINFTFDHIKDAPVVNGERTKIFVYEVREIQGDIAGVEYDDNVATLTIRLTDAGDGNLTATYDVTGKSQFTNEYSTEPVNPDGDGATSKAGIQIVKTLTGRPIAASDFKFTMAPADDATKAKFGDAKVIATNAAELGTDKATSNTAIAITPVKTGLEFTLADVGKTYTFDLTETKGGGAGYVNDETKHTLTFTTADNDNGTLSVTATLDRKEAAVWTSGAELTPVSVGFANSYSAGSITVGGQGGVALAGTKQLTGRPMVAGEFHFNVTNAKNAGRVVATGTNAADGTITFTGIKYTTEKLNNDVAAGLATVDRAGKDGDVYTYTYKVSEDAGRKDKGVSIVQGEQTITVKVTDNRAGKLSAKVVYPEGGMVFKNAYGTGEGGSKQIALNGTKVLDVKSGNKVPDIAGKYTFTLAGSEGAPMPAKTTATNDASGNISFGEIIYTMENVFGAPAAQPEQLVIAEDGADTADAKTAGATDAQAAEADAKADDAVAAEAEAKPAEGESAVKAAFEDEPMVASAPRSKTFTYTVTESGSVAGVSNDPVATKTIKVKVTDNGDGTLTVDKQAESNKTDFTFTNTYSVKPFDSTPTGKGGFAITKTLDGRDLREGEFEFALVSQGEGEPTVVTAKNDASGKVAFPAISFNAPGEYNYRLAEVDGGLSGVTYDTTVYDVTAKVVDNGDGTLGVTWSVSKDGKALEGKEIVFANSYKAAGTSITFNAAKVLTGRELKKGEFTFELRDANGKVLQTVKNGALTEGGYAPIAFDPITYDEPGTYDYRIVEVKGDAEGITYDETVFTYHVVVTDDGNGQLQVEWTVGENGAPVFQNGFVKPEDPKPADPAKPADPGNGGSGDKLIKTGDNALVGMFTAAFAGIAAIGAGFTARRKKK</sequence>
<dbReference type="InterPro" id="IPR026466">
    <property type="entry name" value="Fim_isopep_form_D2_dom"/>
</dbReference>
<reference evidence="5 6" key="1">
    <citation type="submission" date="2019-10" db="EMBL/GenBank/DDBJ databases">
        <authorList>
            <person name="Wolf R A."/>
        </authorList>
    </citation>
    <scope>NUCLEOTIDE SEQUENCE [LARGE SCALE GENOMIC DNA]</scope>
    <source>
        <strain evidence="5">Collinsella_intestinalis_DSM_13632</strain>
    </source>
</reference>
<dbReference type="InterPro" id="IPR047589">
    <property type="entry name" value="DUF11_rpt"/>
</dbReference>